<dbReference type="NCBIfam" id="NF007019">
    <property type="entry name" value="PRK09484.1"/>
    <property type="match status" value="1"/>
</dbReference>
<evidence type="ECO:0000313" key="15">
    <source>
        <dbReference type="Proteomes" id="UP000249203"/>
    </source>
</evidence>
<dbReference type="GO" id="GO:0009103">
    <property type="term" value="P:lipopolysaccharide biosynthetic process"/>
    <property type="evidence" value="ECO:0007669"/>
    <property type="project" value="UniProtKB-UniRule"/>
</dbReference>
<keyword evidence="11" id="KW-0448">Lipopolysaccharide biosynthesis</keyword>
<dbReference type="AlphaFoldDB" id="A0A327X7W7"/>
<dbReference type="InterPro" id="IPR010023">
    <property type="entry name" value="KdsC_fam"/>
</dbReference>
<evidence type="ECO:0000313" key="16">
    <source>
        <dbReference type="Proteomes" id="UP000287865"/>
    </source>
</evidence>
<feature type="binding site" evidence="12">
    <location>
        <position position="39"/>
    </location>
    <ligand>
        <name>substrate</name>
    </ligand>
</feature>
<dbReference type="CDD" id="cd01630">
    <property type="entry name" value="HAD_KDO-like"/>
    <property type="match status" value="1"/>
</dbReference>
<evidence type="ECO:0000256" key="6">
    <source>
        <dbReference type="ARBA" id="ARBA00020092"/>
    </source>
</evidence>
<organism evidence="13 15">
    <name type="scientific">Aliidiomarina maris</name>
    <dbReference type="NCBI Taxonomy" id="531312"/>
    <lineage>
        <taxon>Bacteria</taxon>
        <taxon>Pseudomonadati</taxon>
        <taxon>Pseudomonadota</taxon>
        <taxon>Gammaproteobacteria</taxon>
        <taxon>Alteromonadales</taxon>
        <taxon>Idiomarinaceae</taxon>
        <taxon>Aliidiomarina</taxon>
    </lineage>
</organism>
<dbReference type="Pfam" id="PF08282">
    <property type="entry name" value="Hydrolase_3"/>
    <property type="match status" value="1"/>
</dbReference>
<comment type="cofactor">
    <cofactor evidence="2 11 12">
        <name>Mg(2+)</name>
        <dbReference type="ChEBI" id="CHEBI:18420"/>
    </cofactor>
</comment>
<dbReference type="Proteomes" id="UP000249203">
    <property type="component" value="Unassembled WGS sequence"/>
</dbReference>
<dbReference type="RefSeq" id="WP_111568858.1">
    <property type="nucleotide sequence ID" value="NZ_PIPK01000002.1"/>
</dbReference>
<dbReference type="EMBL" id="QLMD01000003">
    <property type="protein sequence ID" value="RAJ99256.1"/>
    <property type="molecule type" value="Genomic_DNA"/>
</dbReference>
<dbReference type="GO" id="GO:0008781">
    <property type="term" value="F:N-acylneuraminate cytidylyltransferase activity"/>
    <property type="evidence" value="ECO:0007669"/>
    <property type="project" value="TreeGrafter"/>
</dbReference>
<dbReference type="GO" id="GO:0046872">
    <property type="term" value="F:metal ion binding"/>
    <property type="evidence" value="ECO:0007669"/>
    <property type="project" value="UniProtKB-UniRule"/>
</dbReference>
<dbReference type="PANTHER" id="PTHR21485">
    <property type="entry name" value="HAD SUPERFAMILY MEMBERS CMAS AND KDSC"/>
    <property type="match status" value="1"/>
</dbReference>
<evidence type="ECO:0000256" key="1">
    <source>
        <dbReference type="ARBA" id="ARBA00000898"/>
    </source>
</evidence>
<protein>
    <recommendedName>
        <fullName evidence="6 11">3-deoxy-D-manno-octulosonate 8-phosphate phosphatase KdsC</fullName>
        <ecNumber evidence="5 11">3.1.3.45</ecNumber>
    </recommendedName>
    <alternativeName>
        <fullName evidence="10 11">KDO 8-P phosphatase</fullName>
    </alternativeName>
</protein>
<dbReference type="PIRSF" id="PIRSF006118">
    <property type="entry name" value="KDO8-P_Ptase"/>
    <property type="match status" value="1"/>
</dbReference>
<evidence type="ECO:0000313" key="13">
    <source>
        <dbReference type="EMBL" id="RAJ99256.1"/>
    </source>
</evidence>
<dbReference type="PANTHER" id="PTHR21485:SF3">
    <property type="entry name" value="N-ACYLNEURAMINATE CYTIDYLYLTRANSFERASE"/>
    <property type="match status" value="1"/>
</dbReference>
<reference evidence="13 15" key="2">
    <citation type="submission" date="2018-06" db="EMBL/GenBank/DDBJ databases">
        <title>Genomic Encyclopedia of Type Strains, Phase III (KMG-III): the genomes of soil and plant-associated and newly described type strains.</title>
        <authorList>
            <person name="Whitman W."/>
        </authorList>
    </citation>
    <scope>NUCLEOTIDE SEQUENCE [LARGE SCALE GENOMIC DNA]</scope>
    <source>
        <strain evidence="13 15">CGMCC 1.15366</strain>
    </source>
</reference>
<reference evidence="14 16" key="1">
    <citation type="journal article" date="2018" name="Front. Microbiol.">
        <title>Genome-Based Analysis Reveals the Taxonomy and Diversity of the Family Idiomarinaceae.</title>
        <authorList>
            <person name="Liu Y."/>
            <person name="Lai Q."/>
            <person name="Shao Z."/>
        </authorList>
    </citation>
    <scope>NUCLEOTIDE SEQUENCE [LARGE SCALE GENOMIC DNA]</scope>
    <source>
        <strain evidence="14 16">CF12-14</strain>
    </source>
</reference>
<dbReference type="Gene3D" id="3.40.50.1000">
    <property type="entry name" value="HAD superfamily/HAD-like"/>
    <property type="match status" value="1"/>
</dbReference>
<keyword evidence="7 11" id="KW-0479">Metal-binding</keyword>
<evidence type="ECO:0000256" key="9">
    <source>
        <dbReference type="ARBA" id="ARBA00022842"/>
    </source>
</evidence>
<evidence type="ECO:0000256" key="11">
    <source>
        <dbReference type="PIRNR" id="PIRNR006118"/>
    </source>
</evidence>
<dbReference type="SFLD" id="SFLDS00003">
    <property type="entry name" value="Haloacid_Dehalogenase"/>
    <property type="match status" value="1"/>
</dbReference>
<gene>
    <name evidence="13" type="ORF">B0I24_103256</name>
    <name evidence="14" type="ORF">CWE07_02965</name>
</gene>
<dbReference type="InterPro" id="IPR050793">
    <property type="entry name" value="CMP-NeuNAc_synthase"/>
</dbReference>
<dbReference type="InterPro" id="IPR036412">
    <property type="entry name" value="HAD-like_sf"/>
</dbReference>
<evidence type="ECO:0000313" key="14">
    <source>
        <dbReference type="EMBL" id="RUO27601.1"/>
    </source>
</evidence>
<keyword evidence="8 11" id="KW-0378">Hydrolase</keyword>
<dbReference type="FunFam" id="3.40.50.1000:FF:000029">
    <property type="entry name" value="3-deoxy-D-manno-octulosonate 8-phosphate phosphatase KdsC"/>
    <property type="match status" value="1"/>
</dbReference>
<dbReference type="InterPro" id="IPR023214">
    <property type="entry name" value="HAD_sf"/>
</dbReference>
<comment type="similarity">
    <text evidence="3 11">Belongs to the KdsC family.</text>
</comment>
<keyword evidence="16" id="KW-1185">Reference proteome</keyword>
<evidence type="ECO:0000256" key="12">
    <source>
        <dbReference type="PIRSR" id="PIRSR006118-2"/>
    </source>
</evidence>
<accession>A0A327X7W7</accession>
<evidence type="ECO:0000256" key="4">
    <source>
        <dbReference type="ARBA" id="ARBA00011881"/>
    </source>
</evidence>
<dbReference type="SFLD" id="SFLDG01138">
    <property type="entry name" value="C1.6.2:_Deoxy-d-mannose-octulo"/>
    <property type="match status" value="1"/>
</dbReference>
<dbReference type="GO" id="GO:0019143">
    <property type="term" value="F:3-deoxy-manno-octulosonate-8-phosphatase activity"/>
    <property type="evidence" value="ECO:0007669"/>
    <property type="project" value="UniProtKB-UniRule"/>
</dbReference>
<evidence type="ECO:0000256" key="8">
    <source>
        <dbReference type="ARBA" id="ARBA00022801"/>
    </source>
</evidence>
<evidence type="ECO:0000256" key="2">
    <source>
        <dbReference type="ARBA" id="ARBA00001946"/>
    </source>
</evidence>
<dbReference type="SUPFAM" id="SSF56784">
    <property type="entry name" value="HAD-like"/>
    <property type="match status" value="1"/>
</dbReference>
<evidence type="ECO:0000256" key="7">
    <source>
        <dbReference type="ARBA" id="ARBA00022723"/>
    </source>
</evidence>
<comment type="catalytic activity">
    <reaction evidence="1 11">
        <text>3-deoxy-alpha-D-manno-2-octulosonate-8-phosphate + H2O = 3-deoxy-alpha-D-manno-oct-2-ulosonate + phosphate</text>
        <dbReference type="Rhea" id="RHEA:11500"/>
        <dbReference type="ChEBI" id="CHEBI:15377"/>
        <dbReference type="ChEBI" id="CHEBI:43474"/>
        <dbReference type="ChEBI" id="CHEBI:85985"/>
        <dbReference type="ChEBI" id="CHEBI:85986"/>
        <dbReference type="EC" id="3.1.3.45"/>
    </reaction>
</comment>
<evidence type="ECO:0000256" key="5">
    <source>
        <dbReference type="ARBA" id="ARBA00013066"/>
    </source>
</evidence>
<dbReference type="NCBIfam" id="TIGR01670">
    <property type="entry name" value="KdsC-phosphatas"/>
    <property type="match status" value="1"/>
</dbReference>
<feature type="binding site" evidence="12">
    <location>
        <position position="37"/>
    </location>
    <ligand>
        <name>Mg(2+)</name>
        <dbReference type="ChEBI" id="CHEBI:18420"/>
    </ligand>
</feature>
<name>A0A327X7W7_9GAMM</name>
<dbReference type="OrthoDB" id="9805604at2"/>
<feature type="binding site" evidence="12">
    <location>
        <position position="130"/>
    </location>
    <ligand>
        <name>Mg(2+)</name>
        <dbReference type="ChEBI" id="CHEBI:18420"/>
    </ligand>
</feature>
<comment type="caution">
    <text evidence="13">The sequence shown here is derived from an EMBL/GenBank/DDBJ whole genome shotgun (WGS) entry which is preliminary data.</text>
</comment>
<evidence type="ECO:0000256" key="10">
    <source>
        <dbReference type="ARBA" id="ARBA00031051"/>
    </source>
</evidence>
<proteinExistence type="inferred from homology"/>
<comment type="subunit">
    <text evidence="4 11">Homotetramer.</text>
</comment>
<dbReference type="SFLD" id="SFLDG01136">
    <property type="entry name" value="C1.6:_Phosphoserine_Phosphatas"/>
    <property type="match status" value="1"/>
</dbReference>
<sequence length="193" mass="21094">MQHPLPPKDTPFVTTWYGDIHHDLFARFGHVKLLICDIDGVFSDGRIYLGNDGEELKAFHTRDGFGVKALMTAGVEVAVITGRRSNIVQRRMESLGVKHIYQGQDDKTKAYAELLNTLELSHADVAYVGDDVPDLSLIRQVGLGIAVRDAHPSVQQAASYVTALPGGFGAVREVTDLLLMAQGKLNEYTGSSE</sequence>
<keyword evidence="9 11" id="KW-0460">Magnesium</keyword>
<dbReference type="Proteomes" id="UP000287865">
    <property type="component" value="Unassembled WGS sequence"/>
</dbReference>
<dbReference type="EMBL" id="PIPK01000002">
    <property type="protein sequence ID" value="RUO27601.1"/>
    <property type="molecule type" value="Genomic_DNA"/>
</dbReference>
<evidence type="ECO:0000256" key="3">
    <source>
        <dbReference type="ARBA" id="ARBA00005893"/>
    </source>
</evidence>
<dbReference type="EC" id="3.1.3.45" evidence="5 11"/>
<comment type="function">
    <text evidence="11">Catalyzes the hydrolysis of 3-deoxy-D-manno-octulosonate 8-phosphate (KDO 8-P) to 3-deoxy-D-manno-octulosonate (KDO) and inorganic phosphate.</text>
</comment>